<keyword evidence="2" id="KW-0472">Membrane</keyword>
<dbReference type="InterPro" id="IPR005133">
    <property type="entry name" value="PhaG_MnhG_YufB"/>
</dbReference>
<evidence type="ECO:0000256" key="2">
    <source>
        <dbReference type="SAM" id="Phobius"/>
    </source>
</evidence>
<dbReference type="PANTHER" id="PTHR34703">
    <property type="entry name" value="ANTIPORTER SUBUNIT MNHG2-RELATED"/>
    <property type="match status" value="1"/>
</dbReference>
<dbReference type="AlphaFoldDB" id="A0A1H1XSY1"/>
<evidence type="ECO:0000256" key="1">
    <source>
        <dbReference type="ARBA" id="ARBA00008404"/>
    </source>
</evidence>
<dbReference type="GO" id="GO:0015385">
    <property type="term" value="F:sodium:proton antiporter activity"/>
    <property type="evidence" value="ECO:0007669"/>
    <property type="project" value="TreeGrafter"/>
</dbReference>
<evidence type="ECO:0000313" key="4">
    <source>
        <dbReference type="Proteomes" id="UP000199092"/>
    </source>
</evidence>
<accession>A0A1H1XSY1</accession>
<dbReference type="Pfam" id="PF03334">
    <property type="entry name" value="PhaG_MnhG_YufB"/>
    <property type="match status" value="1"/>
</dbReference>
<feature type="transmembrane region" description="Helical" evidence="2">
    <location>
        <begin position="6"/>
        <end position="29"/>
    </location>
</feature>
<proteinExistence type="inferred from homology"/>
<comment type="similarity">
    <text evidence="1">Belongs to the CPA3 antiporters (TC 2.A.63) subunit G family.</text>
</comment>
<keyword evidence="4" id="KW-1185">Reference proteome</keyword>
<dbReference type="NCBIfam" id="TIGR01300">
    <property type="entry name" value="CPA3_mnhG_phaG"/>
    <property type="match status" value="1"/>
</dbReference>
<reference evidence="3 4" key="1">
    <citation type="submission" date="2016-10" db="EMBL/GenBank/DDBJ databases">
        <authorList>
            <person name="de Groot N.N."/>
        </authorList>
    </citation>
    <scope>NUCLEOTIDE SEQUENCE [LARGE SCALE GENOMIC DNA]</scope>
    <source>
        <strain evidence="3 4">DSM 21741</strain>
    </source>
</reference>
<name>A0A1H1XSY1_9ACTN</name>
<keyword evidence="2" id="KW-1133">Transmembrane helix</keyword>
<dbReference type="PANTHER" id="PTHR34703:SF1">
    <property type="entry name" value="ANTIPORTER SUBUNIT MNHG2-RELATED"/>
    <property type="match status" value="1"/>
</dbReference>
<dbReference type="STRING" id="546871.SAMN04488543_3094"/>
<dbReference type="RefSeq" id="WP_091413941.1">
    <property type="nucleotide sequence ID" value="NZ_LT629749.1"/>
</dbReference>
<gene>
    <name evidence="3" type="ORF">SAMN04488543_3094</name>
</gene>
<evidence type="ECO:0000313" key="3">
    <source>
        <dbReference type="EMBL" id="SDT12364.1"/>
    </source>
</evidence>
<protein>
    <submittedName>
        <fullName evidence="3">Multisubunit sodium/proton antiporter, MrpG subunit</fullName>
    </submittedName>
</protein>
<sequence>MTAAVLDVVGAGCVLLGAFLCLTAAVGLARFPDVLSRMHAATKPQTLGLILVATGVELSLRSWAAFGTVVLIAALQLTTAPVAAHLVSRTVYRSNQVRRDLLDRDDLAEDLARAGFTLGPAPEEGRDGPADGR</sequence>
<dbReference type="Proteomes" id="UP000199092">
    <property type="component" value="Chromosome I"/>
</dbReference>
<dbReference type="EMBL" id="LT629749">
    <property type="protein sequence ID" value="SDT12364.1"/>
    <property type="molecule type" value="Genomic_DNA"/>
</dbReference>
<organism evidence="3 4">
    <name type="scientific">Friedmanniella luteola</name>
    <dbReference type="NCBI Taxonomy" id="546871"/>
    <lineage>
        <taxon>Bacteria</taxon>
        <taxon>Bacillati</taxon>
        <taxon>Actinomycetota</taxon>
        <taxon>Actinomycetes</taxon>
        <taxon>Propionibacteriales</taxon>
        <taxon>Nocardioidaceae</taxon>
        <taxon>Friedmanniella</taxon>
    </lineage>
</organism>
<keyword evidence="2" id="KW-0812">Transmembrane</keyword>
<dbReference type="NCBIfam" id="NF009314">
    <property type="entry name" value="PRK12674.1-2"/>
    <property type="match status" value="1"/>
</dbReference>
<dbReference type="OrthoDB" id="3214257at2"/>